<evidence type="ECO:0000313" key="3">
    <source>
        <dbReference type="Proteomes" id="UP000561045"/>
    </source>
</evidence>
<evidence type="ECO:0000256" key="1">
    <source>
        <dbReference type="SAM" id="Phobius"/>
    </source>
</evidence>
<reference evidence="2 3" key="1">
    <citation type="submission" date="2020-08" db="EMBL/GenBank/DDBJ databases">
        <title>Genomic Encyclopedia of Type Strains, Phase IV (KMG-IV): sequencing the most valuable type-strain genomes for metagenomic binning, comparative biology and taxonomic classification.</title>
        <authorList>
            <person name="Goeker M."/>
        </authorList>
    </citation>
    <scope>NUCLEOTIDE SEQUENCE [LARGE SCALE GENOMIC DNA]</scope>
    <source>
        <strain evidence="2 3">DSM 106739</strain>
    </source>
</reference>
<sequence>MSALHFIALGLVIALVIYLVLVLFNPEDYS</sequence>
<keyword evidence="1" id="KW-0812">Transmembrane</keyword>
<dbReference type="InterPro" id="IPR011726">
    <property type="entry name" value="KdpF"/>
</dbReference>
<keyword evidence="1" id="KW-1133">Transmembrane helix</keyword>
<dbReference type="GO" id="GO:0008556">
    <property type="term" value="F:P-type potassium transmembrane transporter activity"/>
    <property type="evidence" value="ECO:0007669"/>
    <property type="project" value="InterPro"/>
</dbReference>
<dbReference type="RefSeq" id="WP_183632555.1">
    <property type="nucleotide sequence ID" value="NZ_BAABLE010000011.1"/>
</dbReference>
<name>A0A840BEW9_9RHOO</name>
<proteinExistence type="predicted"/>
<protein>
    <submittedName>
        <fullName evidence="2">K+-transporting ATPase KdpF subunit</fullName>
    </submittedName>
</protein>
<dbReference type="GO" id="GO:0005886">
    <property type="term" value="C:plasma membrane"/>
    <property type="evidence" value="ECO:0007669"/>
    <property type="project" value="InterPro"/>
</dbReference>
<organism evidence="2 3">
    <name type="scientific">Niveibacterium umoris</name>
    <dbReference type="NCBI Taxonomy" id="1193620"/>
    <lineage>
        <taxon>Bacteria</taxon>
        <taxon>Pseudomonadati</taxon>
        <taxon>Pseudomonadota</taxon>
        <taxon>Betaproteobacteria</taxon>
        <taxon>Rhodocyclales</taxon>
        <taxon>Rhodocyclaceae</taxon>
        <taxon>Niveibacterium</taxon>
    </lineage>
</organism>
<comment type="caution">
    <text evidence="2">The sequence shown here is derived from an EMBL/GenBank/DDBJ whole genome shotgun (WGS) entry which is preliminary data.</text>
</comment>
<keyword evidence="1" id="KW-0472">Membrane</keyword>
<dbReference type="AlphaFoldDB" id="A0A840BEW9"/>
<dbReference type="Proteomes" id="UP000561045">
    <property type="component" value="Unassembled WGS sequence"/>
</dbReference>
<feature type="transmembrane region" description="Helical" evidence="1">
    <location>
        <begin position="6"/>
        <end position="24"/>
    </location>
</feature>
<dbReference type="Pfam" id="PF09604">
    <property type="entry name" value="Potass_KdpF"/>
    <property type="match status" value="1"/>
</dbReference>
<gene>
    <name evidence="2" type="ORF">GGR36_001003</name>
</gene>
<accession>A0A840BEW9</accession>
<evidence type="ECO:0000313" key="2">
    <source>
        <dbReference type="EMBL" id="MBB4011695.1"/>
    </source>
</evidence>
<keyword evidence="3" id="KW-1185">Reference proteome</keyword>
<dbReference type="EMBL" id="JACIET010000001">
    <property type="protein sequence ID" value="MBB4011695.1"/>
    <property type="molecule type" value="Genomic_DNA"/>
</dbReference>